<proteinExistence type="predicted"/>
<evidence type="ECO:0000313" key="1">
    <source>
        <dbReference type="EMBL" id="CAI5766004.1"/>
    </source>
</evidence>
<accession>A0AA35JVS9</accession>
<dbReference type="Proteomes" id="UP001178461">
    <property type="component" value="Chromosome 2"/>
</dbReference>
<sequence>MAFCPEICRNPLVSLEEGLKVQGCTDQKTVDKCTLSYPPLQHILVGYPRYHSVTGKCLKPCCAFLNSKSHGASDYHAAFKQEESWFRHIKLGPVPNDRASNLRCCSVAPVSGPT</sequence>
<keyword evidence="2" id="KW-1185">Reference proteome</keyword>
<evidence type="ECO:0000313" key="2">
    <source>
        <dbReference type="Proteomes" id="UP001178461"/>
    </source>
</evidence>
<dbReference type="EMBL" id="OX395127">
    <property type="protein sequence ID" value="CAI5766004.1"/>
    <property type="molecule type" value="Genomic_DNA"/>
</dbReference>
<reference evidence="1" key="1">
    <citation type="submission" date="2022-12" db="EMBL/GenBank/DDBJ databases">
        <authorList>
            <person name="Alioto T."/>
            <person name="Alioto T."/>
            <person name="Gomez Garrido J."/>
        </authorList>
    </citation>
    <scope>NUCLEOTIDE SEQUENCE</scope>
</reference>
<gene>
    <name evidence="1" type="ORF">PODLI_1B026359</name>
</gene>
<organism evidence="1 2">
    <name type="scientific">Podarcis lilfordi</name>
    <name type="common">Lilford's wall lizard</name>
    <dbReference type="NCBI Taxonomy" id="74358"/>
    <lineage>
        <taxon>Eukaryota</taxon>
        <taxon>Metazoa</taxon>
        <taxon>Chordata</taxon>
        <taxon>Craniata</taxon>
        <taxon>Vertebrata</taxon>
        <taxon>Euteleostomi</taxon>
        <taxon>Lepidosauria</taxon>
        <taxon>Squamata</taxon>
        <taxon>Bifurcata</taxon>
        <taxon>Unidentata</taxon>
        <taxon>Episquamata</taxon>
        <taxon>Laterata</taxon>
        <taxon>Lacertibaenia</taxon>
        <taxon>Lacertidae</taxon>
        <taxon>Podarcis</taxon>
    </lineage>
</organism>
<name>A0AA35JVS9_9SAUR</name>
<protein>
    <submittedName>
        <fullName evidence="1">Uncharacterized protein</fullName>
    </submittedName>
</protein>
<dbReference type="AlphaFoldDB" id="A0AA35JVS9"/>